<dbReference type="InterPro" id="IPR016181">
    <property type="entry name" value="Acyl_CoA_acyltransferase"/>
</dbReference>
<dbReference type="InterPro" id="IPR038740">
    <property type="entry name" value="BioF2-like_GNAT_dom"/>
</dbReference>
<evidence type="ECO:0000313" key="3">
    <source>
        <dbReference type="Proteomes" id="UP000000268"/>
    </source>
</evidence>
<dbReference type="AlphaFoldDB" id="B0CC30"/>
<dbReference type="KEGG" id="amr:AM1_0520"/>
<sequence length="358" mass="40806">MDWRDPLWSDLLTHLSHDIYHLPEYLYCEALRTQSIPEAILITEGQKVCLIPYLRRSCNFIPTASSPTNIYDITSPNGYSGFLLNPAALDDSAFGFHAWQQFLDLGKEQGICSAFLRLHPSLNTIHPQGINNILVKKVGHTVSINLGLSESDLWSHTHKSQRNKINRGKRLGLVAKIKPFSEYINEFCNIYEATMQRVEAETSFFSFNRDYFYLLQKHLGHKLFVCIVEYQDEIISAGLYSECSGIVQGLLGGTTPEGLKLSPTSLEFYQTSLWAKQRGNTILHLGGGVGCSEDGLYQYKANFSKQRHEFYTASIIIKPLQYKLLLESHSKAHNIDLDHLNSIQFFPAYRYRPNPSEF</sequence>
<evidence type="ECO:0000313" key="2">
    <source>
        <dbReference type="EMBL" id="ABW25572.1"/>
    </source>
</evidence>
<dbReference type="InterPro" id="IPR050644">
    <property type="entry name" value="PG_Glycine_Bridge_Synth"/>
</dbReference>
<name>B0CC30_ACAM1</name>
<proteinExistence type="predicted"/>
<dbReference type="PANTHER" id="PTHR36174:SF1">
    <property type="entry name" value="LIPID II:GLYCINE GLYCYLTRANSFERASE"/>
    <property type="match status" value="1"/>
</dbReference>
<dbReference type="STRING" id="329726.AM1_0520"/>
<organism evidence="2 3">
    <name type="scientific">Acaryochloris marina (strain MBIC 11017)</name>
    <dbReference type="NCBI Taxonomy" id="329726"/>
    <lineage>
        <taxon>Bacteria</taxon>
        <taxon>Bacillati</taxon>
        <taxon>Cyanobacteriota</taxon>
        <taxon>Cyanophyceae</taxon>
        <taxon>Acaryochloridales</taxon>
        <taxon>Acaryochloridaceae</taxon>
        <taxon>Acaryochloris</taxon>
    </lineage>
</organism>
<accession>B0CC30</accession>
<dbReference type="EMBL" id="CP000828">
    <property type="protein sequence ID" value="ABW25572.1"/>
    <property type="molecule type" value="Genomic_DNA"/>
</dbReference>
<dbReference type="Pfam" id="PF13480">
    <property type="entry name" value="Acetyltransf_6"/>
    <property type="match status" value="1"/>
</dbReference>
<feature type="domain" description="BioF2-like acetyltransferase" evidence="1">
    <location>
        <begin position="159"/>
        <end position="300"/>
    </location>
</feature>
<dbReference type="Gene3D" id="3.40.630.30">
    <property type="match status" value="1"/>
</dbReference>
<dbReference type="HOGENOM" id="CLU_055609_0_0_3"/>
<dbReference type="SUPFAM" id="SSF55729">
    <property type="entry name" value="Acyl-CoA N-acyltransferases (Nat)"/>
    <property type="match status" value="1"/>
</dbReference>
<protein>
    <recommendedName>
        <fullName evidence="1">BioF2-like acetyltransferase domain-containing protein</fullName>
    </recommendedName>
</protein>
<dbReference type="eggNOG" id="COG2348">
    <property type="taxonomic scope" value="Bacteria"/>
</dbReference>
<gene>
    <name evidence="2" type="ordered locus">AM1_0520</name>
</gene>
<reference evidence="2 3" key="1">
    <citation type="journal article" date="2008" name="Proc. Natl. Acad. Sci. U.S.A.">
        <title>Niche adaptation and genome expansion in the chlorophyll d-producing cyanobacterium Acaryochloris marina.</title>
        <authorList>
            <person name="Swingley W.D."/>
            <person name="Chen M."/>
            <person name="Cheung P.C."/>
            <person name="Conrad A.L."/>
            <person name="Dejesa L.C."/>
            <person name="Hao J."/>
            <person name="Honchak B.M."/>
            <person name="Karbach L.E."/>
            <person name="Kurdoglu A."/>
            <person name="Lahiri S."/>
            <person name="Mastrian S.D."/>
            <person name="Miyashita H."/>
            <person name="Page L."/>
            <person name="Ramakrishna P."/>
            <person name="Satoh S."/>
            <person name="Sattley W.M."/>
            <person name="Shimada Y."/>
            <person name="Taylor H.L."/>
            <person name="Tomo T."/>
            <person name="Tsuchiya T."/>
            <person name="Wang Z.T."/>
            <person name="Raymond J."/>
            <person name="Mimuro M."/>
            <person name="Blankenship R.E."/>
            <person name="Touchman J.W."/>
        </authorList>
    </citation>
    <scope>NUCLEOTIDE SEQUENCE [LARGE SCALE GENOMIC DNA]</scope>
    <source>
        <strain evidence="3">MBIC 11017</strain>
    </source>
</reference>
<dbReference type="Proteomes" id="UP000000268">
    <property type="component" value="Chromosome"/>
</dbReference>
<keyword evidence="3" id="KW-1185">Reference proteome</keyword>
<dbReference type="PANTHER" id="PTHR36174">
    <property type="entry name" value="LIPID II:GLYCINE GLYCYLTRANSFERASE"/>
    <property type="match status" value="1"/>
</dbReference>
<evidence type="ECO:0000259" key="1">
    <source>
        <dbReference type="Pfam" id="PF13480"/>
    </source>
</evidence>